<organism evidence="2 3">
    <name type="scientific">Plasmodium falciparum MaliPS096_E11</name>
    <dbReference type="NCBI Taxonomy" id="1036727"/>
    <lineage>
        <taxon>Eukaryota</taxon>
        <taxon>Sar</taxon>
        <taxon>Alveolata</taxon>
        <taxon>Apicomplexa</taxon>
        <taxon>Aconoidasida</taxon>
        <taxon>Haemosporida</taxon>
        <taxon>Plasmodiidae</taxon>
        <taxon>Plasmodium</taxon>
        <taxon>Plasmodium (Laverania)</taxon>
    </lineage>
</organism>
<dbReference type="Proteomes" id="UP000030699">
    <property type="component" value="Unassembled WGS sequence"/>
</dbReference>
<keyword evidence="1" id="KW-0472">Membrane</keyword>
<dbReference type="EMBL" id="KI925496">
    <property type="protein sequence ID" value="ETW51242.1"/>
    <property type="molecule type" value="Genomic_DNA"/>
</dbReference>
<accession>A0A024WVL5</accession>
<evidence type="ECO:0000313" key="3">
    <source>
        <dbReference type="Proteomes" id="UP000030699"/>
    </source>
</evidence>
<dbReference type="AlphaFoldDB" id="A0A024WVL5"/>
<evidence type="ECO:0000313" key="2">
    <source>
        <dbReference type="EMBL" id="ETW51242.1"/>
    </source>
</evidence>
<evidence type="ECO:0000256" key="1">
    <source>
        <dbReference type="SAM" id="Phobius"/>
    </source>
</evidence>
<protein>
    <submittedName>
        <fullName evidence="2">Uncharacterized protein</fullName>
    </submittedName>
</protein>
<proteinExistence type="predicted"/>
<gene>
    <name evidence="2" type="ORF">PFMALIP_00729</name>
</gene>
<reference evidence="2 3" key="2">
    <citation type="submission" date="2013-02" db="EMBL/GenBank/DDBJ databases">
        <title>The Genome Sequence of Plasmodium falciparum MaliPS096_E11.</title>
        <authorList>
            <consortium name="The Broad Institute Genome Sequencing Platform"/>
            <consortium name="The Broad Institute Genome Sequencing Center for Infectious Disease"/>
            <person name="Neafsey D."/>
            <person name="Cheeseman I."/>
            <person name="Volkman S."/>
            <person name="Adams J."/>
            <person name="Walker B."/>
            <person name="Young S.K."/>
            <person name="Zeng Q."/>
            <person name="Gargeya S."/>
            <person name="Fitzgerald M."/>
            <person name="Haas B."/>
            <person name="Abouelleil A."/>
            <person name="Alvarado L."/>
            <person name="Arachchi H.M."/>
            <person name="Berlin A.M."/>
            <person name="Chapman S.B."/>
            <person name="Dewar J."/>
            <person name="Goldberg J."/>
            <person name="Griggs A."/>
            <person name="Gujja S."/>
            <person name="Hansen M."/>
            <person name="Howarth C."/>
            <person name="Imamovic A."/>
            <person name="Larimer J."/>
            <person name="McCowan C."/>
            <person name="Murphy C."/>
            <person name="Neiman D."/>
            <person name="Pearson M."/>
            <person name="Priest M."/>
            <person name="Roberts A."/>
            <person name="Saif S."/>
            <person name="Shea T."/>
            <person name="Sisk P."/>
            <person name="Sykes S."/>
            <person name="Wortman J."/>
            <person name="Nusbaum C."/>
            <person name="Birren B."/>
        </authorList>
    </citation>
    <scope>NUCLEOTIDE SEQUENCE [LARGE SCALE GENOMIC DNA]</scope>
    <source>
        <strain evidence="2 3">MaliPS096_E11</strain>
    </source>
</reference>
<reference evidence="2 3" key="1">
    <citation type="submission" date="2013-02" db="EMBL/GenBank/DDBJ databases">
        <title>The Genome Annotation of Plasmodium falciparum MaliPS096_E11.</title>
        <authorList>
            <consortium name="The Broad Institute Genome Sequencing Platform"/>
            <consortium name="The Broad Institute Genome Sequencing Center for Infectious Disease"/>
            <person name="Neafsey D."/>
            <person name="Hoffman S."/>
            <person name="Volkman S."/>
            <person name="Rosenthal P."/>
            <person name="Walker B."/>
            <person name="Young S.K."/>
            <person name="Zeng Q."/>
            <person name="Gargeya S."/>
            <person name="Fitzgerald M."/>
            <person name="Haas B."/>
            <person name="Abouelleil A."/>
            <person name="Allen A.W."/>
            <person name="Alvarado L."/>
            <person name="Arachchi H.M."/>
            <person name="Berlin A.M."/>
            <person name="Chapman S.B."/>
            <person name="Gainer-Dewar J."/>
            <person name="Goldberg J."/>
            <person name="Griggs A."/>
            <person name="Gujja S."/>
            <person name="Hansen M."/>
            <person name="Howarth C."/>
            <person name="Imamovic A."/>
            <person name="Ireland A."/>
            <person name="Larimer J."/>
            <person name="McCowan C."/>
            <person name="Murphy C."/>
            <person name="Pearson M."/>
            <person name="Poon T.W."/>
            <person name="Priest M."/>
            <person name="Roberts A."/>
            <person name="Saif S."/>
            <person name="Shea T."/>
            <person name="Sisk P."/>
            <person name="Sykes S."/>
            <person name="Wortman J."/>
            <person name="Nusbaum C."/>
            <person name="Birren B."/>
        </authorList>
    </citation>
    <scope>NUCLEOTIDE SEQUENCE [LARGE SCALE GENOMIC DNA]</scope>
    <source>
        <strain evidence="2 3">MaliPS096_E11</strain>
    </source>
</reference>
<feature type="transmembrane region" description="Helical" evidence="1">
    <location>
        <begin position="6"/>
        <end position="29"/>
    </location>
</feature>
<keyword evidence="1" id="KW-1133">Transmembrane helix</keyword>
<keyword evidence="1" id="KW-0812">Transmembrane</keyword>
<sequence>MKKLIIIIIMMMMMTYPFLLFISFSYDILKKINNKIDHHYNL</sequence>
<name>A0A024WVL5_PLAFA</name>